<evidence type="ECO:0000313" key="4">
    <source>
        <dbReference type="EMBL" id="HAB1978628.1"/>
    </source>
</evidence>
<accession>A0A6X8JY76</accession>
<dbReference type="EMBL" id="DAAGPC010000021">
    <property type="protein sequence ID" value="HAB3978256.1"/>
    <property type="molecule type" value="Genomic_DNA"/>
</dbReference>
<dbReference type="PANTHER" id="PTHR34823:SF1">
    <property type="entry name" value="CHITIN-BINDING TYPE-4 DOMAIN-CONTAINING PROTEIN"/>
    <property type="match status" value="1"/>
</dbReference>
<evidence type="ECO:0000313" key="15">
    <source>
        <dbReference type="EMBL" id="HAB4722878.1"/>
    </source>
</evidence>
<dbReference type="EMBL" id="DAAGXW010000025">
    <property type="protein sequence ID" value="HAB5018458.1"/>
    <property type="molecule type" value="Genomic_DNA"/>
</dbReference>
<evidence type="ECO:0000313" key="5">
    <source>
        <dbReference type="EMBL" id="HAB1992223.1"/>
    </source>
</evidence>
<reference evidence="4" key="2">
    <citation type="submission" date="2019-10" db="EMBL/GenBank/DDBJ databases">
        <authorList>
            <consortium name="NCBI Pathogen Detection Project"/>
        </authorList>
    </citation>
    <scope>NUCLEOTIDE SEQUENCE</scope>
    <source>
        <strain evidence="4">Salmonella enterica</strain>
    </source>
</reference>
<dbReference type="InterPro" id="IPR035986">
    <property type="entry name" value="PKD_dom_sf"/>
</dbReference>
<dbReference type="Gene3D" id="1.10.530.10">
    <property type="match status" value="1"/>
</dbReference>
<dbReference type="SUPFAM" id="SSF49299">
    <property type="entry name" value="PKD domain"/>
    <property type="match status" value="1"/>
</dbReference>
<evidence type="ECO:0000313" key="8">
    <source>
        <dbReference type="EMBL" id="HAB3844103.1"/>
    </source>
</evidence>
<dbReference type="EMBL" id="DAAGVL010000026">
    <property type="protein sequence ID" value="HAB4721218.1"/>
    <property type="molecule type" value="Genomic_DNA"/>
</dbReference>
<protein>
    <recommendedName>
        <fullName evidence="23">Chitinase</fullName>
    </recommendedName>
</protein>
<evidence type="ECO:0000313" key="14">
    <source>
        <dbReference type="EMBL" id="HAB4721218.1"/>
    </source>
</evidence>
<dbReference type="EMBL" id="DAAGNY010000025">
    <property type="protein sequence ID" value="HAB3844103.1"/>
    <property type="molecule type" value="Genomic_DNA"/>
</dbReference>
<evidence type="ECO:0000313" key="6">
    <source>
        <dbReference type="EMBL" id="HAB2186422.1"/>
    </source>
</evidence>
<dbReference type="EMBL" id="DAAHCF010000004">
    <property type="protein sequence ID" value="HAB5476666.1"/>
    <property type="molecule type" value="Genomic_DNA"/>
</dbReference>
<dbReference type="PANTHER" id="PTHR34823">
    <property type="entry name" value="GLCNAC-BINDING PROTEIN A"/>
    <property type="match status" value="1"/>
</dbReference>
<dbReference type="EMBL" id="DAAGQE010000024">
    <property type="protein sequence ID" value="HAB4100882.1"/>
    <property type="molecule type" value="Genomic_DNA"/>
</dbReference>
<evidence type="ECO:0000313" key="16">
    <source>
        <dbReference type="EMBL" id="HAB5018458.1"/>
    </source>
</evidence>
<evidence type="ECO:0008006" key="23">
    <source>
        <dbReference type="Google" id="ProtNLM"/>
    </source>
</evidence>
<dbReference type="EMBL" id="DAAQXJ010000010">
    <property type="protein sequence ID" value="HAE1263752.1"/>
    <property type="molecule type" value="Genomic_DNA"/>
</dbReference>
<evidence type="ECO:0000313" key="13">
    <source>
        <dbReference type="EMBL" id="HAB4673972.1"/>
    </source>
</evidence>
<evidence type="ECO:0000313" key="12">
    <source>
        <dbReference type="EMBL" id="HAB4456249.1"/>
    </source>
</evidence>
<dbReference type="EMBL" id="DAAGOS010000019">
    <property type="protein sequence ID" value="HAB3923618.1"/>
    <property type="molecule type" value="Genomic_DNA"/>
</dbReference>
<evidence type="ECO:0000313" key="18">
    <source>
        <dbReference type="EMBL" id="HAB5476666.1"/>
    </source>
</evidence>
<name>A0A6X8JY76_SALDZ</name>
<evidence type="ECO:0000313" key="7">
    <source>
        <dbReference type="EMBL" id="HAB2324713.1"/>
    </source>
</evidence>
<evidence type="ECO:0000313" key="10">
    <source>
        <dbReference type="EMBL" id="HAB3978256.1"/>
    </source>
</evidence>
<dbReference type="EMBL" id="DAAGVB010000018">
    <property type="protein sequence ID" value="HAB4673972.1"/>
    <property type="molecule type" value="Genomic_DNA"/>
</dbReference>
<dbReference type="EMBL" id="DAAQZS010000023">
    <property type="protein sequence ID" value="HAE1475970.1"/>
    <property type="molecule type" value="Genomic_DNA"/>
</dbReference>
<evidence type="ECO:0000313" key="21">
    <source>
        <dbReference type="EMBL" id="HAE1475970.1"/>
    </source>
</evidence>
<feature type="signal peptide" evidence="1">
    <location>
        <begin position="1"/>
        <end position="25"/>
    </location>
</feature>
<dbReference type="EMBL" id="DAAFWY010000025">
    <property type="protein sequence ID" value="HAB1848515.1"/>
    <property type="molecule type" value="Genomic_DNA"/>
</dbReference>
<proteinExistence type="predicted"/>
<dbReference type="EMBL" id="DAAHFA010000027">
    <property type="protein sequence ID" value="HAB5842839.1"/>
    <property type="molecule type" value="Genomic_DNA"/>
</dbReference>
<dbReference type="EMBL" id="DAAFXY010000022">
    <property type="protein sequence ID" value="HAB1978628.1"/>
    <property type="molecule type" value="Genomic_DNA"/>
</dbReference>
<dbReference type="AlphaFoldDB" id="A0A6X8JY76"/>
<dbReference type="InterPro" id="IPR051024">
    <property type="entry name" value="GlcNAc_Chitin_IntDeg"/>
</dbReference>
<feature type="chain" id="PRO_5036394755" description="Chitinase" evidence="1">
    <location>
        <begin position="26"/>
        <end position="259"/>
    </location>
</feature>
<sequence>MALRKTMALSAVAAGIVLSMAGAHAASLLSASEPATMKASELAAKEKALTNFPLMNAVKSSIATLPNSEVELISPGRVANPANVKRVESMLKESDWDYLFPMRAPEYTYSNFLKAIGKFPAVCGTYTDANGDKLTYTWMSQDGKTLSGQDKAVVIFNAPDVTQDTQYVVNLTVSDGTLSSTAVYTLNVKAKAAAADDEDKTTSYPAWSSSQKWIPGDIVNSNGALYQCKPFPAGSWCNVAPAYYEPGVGIAWADAWSAL</sequence>
<evidence type="ECO:0000313" key="17">
    <source>
        <dbReference type="EMBL" id="HAB5328182.1"/>
    </source>
</evidence>
<reference evidence="4" key="1">
    <citation type="journal article" date="2018" name="Genome Biol.">
        <title>SKESA: strategic k-mer extension for scrupulous assemblies.</title>
        <authorList>
            <person name="Souvorov A."/>
            <person name="Agarwala R."/>
            <person name="Lipman D.J."/>
        </authorList>
    </citation>
    <scope>NUCLEOTIDE SEQUENCE</scope>
    <source>
        <strain evidence="4">Salmonella enterica</strain>
    </source>
</reference>
<dbReference type="EMBL" id="DAAFZM010000025">
    <property type="protein sequence ID" value="HAB2186422.1"/>
    <property type="molecule type" value="Genomic_DNA"/>
</dbReference>
<evidence type="ECO:0000256" key="1">
    <source>
        <dbReference type="SAM" id="SignalP"/>
    </source>
</evidence>
<dbReference type="EMBL" id="DAAHAQ010000002">
    <property type="protein sequence ID" value="HAB5328182.1"/>
    <property type="molecule type" value="Genomic_DNA"/>
</dbReference>
<dbReference type="EMBL" id="DAAFWI010000024">
    <property type="protein sequence ID" value="HAB1776917.1"/>
    <property type="molecule type" value="Genomic_DNA"/>
</dbReference>
<evidence type="ECO:0000313" key="19">
    <source>
        <dbReference type="EMBL" id="HAB5842839.1"/>
    </source>
</evidence>
<organism evidence="4">
    <name type="scientific">Salmonella diarizonae</name>
    <dbReference type="NCBI Taxonomy" id="59204"/>
    <lineage>
        <taxon>Bacteria</taxon>
        <taxon>Pseudomonadati</taxon>
        <taxon>Pseudomonadota</taxon>
        <taxon>Gammaproteobacteria</taxon>
        <taxon>Enterobacterales</taxon>
        <taxon>Enterobacteriaceae</taxon>
        <taxon>Salmonella</taxon>
    </lineage>
</organism>
<evidence type="ECO:0000313" key="9">
    <source>
        <dbReference type="EMBL" id="HAB3923618.1"/>
    </source>
</evidence>
<keyword evidence="1" id="KW-0732">Signal</keyword>
<evidence type="ECO:0000313" key="20">
    <source>
        <dbReference type="EMBL" id="HAE1263752.1"/>
    </source>
</evidence>
<evidence type="ECO:0000313" key="11">
    <source>
        <dbReference type="EMBL" id="HAB4100882.1"/>
    </source>
</evidence>
<gene>
    <name evidence="20" type="ORF">G2916_03990</name>
    <name evidence="22" type="ORF">G2997_11385</name>
    <name evidence="21" type="ORF">G3A00_18865</name>
    <name evidence="16" type="ORF">GB016_18410</name>
    <name evidence="4" type="ORF">GB034_11280</name>
    <name evidence="5" type="ORF">GB088_13820</name>
    <name evidence="18" type="ORF">GB236_01450</name>
    <name evidence="19" type="ORF">GB246_19085</name>
    <name evidence="7" type="ORF">GB337_06735</name>
    <name evidence="6" type="ORF">GB348_17700</name>
    <name evidence="17" type="ORF">GBS30_00405</name>
    <name evidence="9" type="ORF">GBV97_09385</name>
    <name evidence="8" type="ORF">GBW00_19635</name>
    <name evidence="10" type="ORF">GBX19_11800</name>
    <name evidence="2" type="ORF">GBY11_15515</name>
    <name evidence="11" type="ORF">GBY15_14515</name>
    <name evidence="12" type="ORF">GBY49_07545</name>
    <name evidence="3" type="ORF">GBZ10_19180</name>
    <name evidence="13" type="ORF">GBZ12_08890</name>
    <name evidence="14" type="ORF">GBZ37_17675</name>
    <name evidence="15" type="ORF">GBZ41_03520</name>
</gene>
<evidence type="ECO:0000313" key="2">
    <source>
        <dbReference type="EMBL" id="HAB1776917.1"/>
    </source>
</evidence>
<dbReference type="EMBL" id="DAAGVM010000010">
    <property type="protein sequence ID" value="HAB4722878.1"/>
    <property type="molecule type" value="Genomic_DNA"/>
</dbReference>
<dbReference type="EMBL" id="DAAFYE010000024">
    <property type="protein sequence ID" value="HAB1992223.1"/>
    <property type="molecule type" value="Genomic_DNA"/>
</dbReference>
<dbReference type="EMBL" id="DAAGBA010000014">
    <property type="protein sequence ID" value="HAB2324713.1"/>
    <property type="molecule type" value="Genomic_DNA"/>
</dbReference>
<evidence type="ECO:0000313" key="3">
    <source>
        <dbReference type="EMBL" id="HAB1848515.1"/>
    </source>
</evidence>
<comment type="caution">
    <text evidence="4">The sequence shown here is derived from an EMBL/GenBank/DDBJ whole genome shotgun (WGS) entry which is preliminary data.</text>
</comment>
<dbReference type="EMBL" id="DAAGTE010000016">
    <property type="protein sequence ID" value="HAB4456249.1"/>
    <property type="molecule type" value="Genomic_DNA"/>
</dbReference>
<dbReference type="EMBL" id="DAAQZP010000024">
    <property type="protein sequence ID" value="HAE1595269.1"/>
    <property type="molecule type" value="Genomic_DNA"/>
</dbReference>
<evidence type="ECO:0000313" key="22">
    <source>
        <dbReference type="EMBL" id="HAE1595269.1"/>
    </source>
</evidence>